<dbReference type="InterPro" id="IPR002921">
    <property type="entry name" value="Fungal_lipase-type"/>
</dbReference>
<dbReference type="OrthoDB" id="426718at2759"/>
<dbReference type="Pfam" id="PF01764">
    <property type="entry name" value="Lipase_3"/>
    <property type="match status" value="1"/>
</dbReference>
<feature type="chain" id="PRO_5022081347" evidence="5">
    <location>
        <begin position="21"/>
        <end position="298"/>
    </location>
</feature>
<reference evidence="7 8" key="1">
    <citation type="journal article" date="2019" name="New Phytol.">
        <title>Comparative genomics reveals unique wood-decay strategies and fruiting body development in the Schizophyllaceae.</title>
        <authorList>
            <person name="Almasi E."/>
            <person name="Sahu N."/>
            <person name="Krizsan K."/>
            <person name="Balint B."/>
            <person name="Kovacs G.M."/>
            <person name="Kiss B."/>
            <person name="Cseklye J."/>
            <person name="Drula E."/>
            <person name="Henrissat B."/>
            <person name="Nagy I."/>
            <person name="Chovatia M."/>
            <person name="Adam C."/>
            <person name="LaButti K."/>
            <person name="Lipzen A."/>
            <person name="Riley R."/>
            <person name="Grigoriev I.V."/>
            <person name="Nagy L.G."/>
        </authorList>
    </citation>
    <scope>NUCLEOTIDE SEQUENCE [LARGE SCALE GENOMIC DNA]</scope>
    <source>
        <strain evidence="7 8">NL-1724</strain>
    </source>
</reference>
<evidence type="ECO:0000256" key="3">
    <source>
        <dbReference type="ARBA" id="ARBA00047591"/>
    </source>
</evidence>
<keyword evidence="7" id="KW-0378">Hydrolase</keyword>
<protein>
    <submittedName>
        <fullName evidence="7">Alpha/Beta hydrolase protein</fullName>
    </submittedName>
</protein>
<feature type="signal peptide" evidence="5">
    <location>
        <begin position="1"/>
        <end position="20"/>
    </location>
</feature>
<evidence type="ECO:0000313" key="8">
    <source>
        <dbReference type="Proteomes" id="UP000320762"/>
    </source>
</evidence>
<name>A0A550C1X9_9AGAR</name>
<dbReference type="GO" id="GO:0016787">
    <property type="term" value="F:hydrolase activity"/>
    <property type="evidence" value="ECO:0007669"/>
    <property type="project" value="UniProtKB-KW"/>
</dbReference>
<comment type="catalytic activity">
    <reaction evidence="4">
        <text>a monoacylglycerol + H2O = glycerol + a fatty acid + H(+)</text>
        <dbReference type="Rhea" id="RHEA:15245"/>
        <dbReference type="ChEBI" id="CHEBI:15377"/>
        <dbReference type="ChEBI" id="CHEBI:15378"/>
        <dbReference type="ChEBI" id="CHEBI:17408"/>
        <dbReference type="ChEBI" id="CHEBI:17754"/>
        <dbReference type="ChEBI" id="CHEBI:28868"/>
    </reaction>
</comment>
<evidence type="ECO:0000256" key="4">
    <source>
        <dbReference type="ARBA" id="ARBA00048461"/>
    </source>
</evidence>
<comment type="caution">
    <text evidence="7">The sequence shown here is derived from an EMBL/GenBank/DDBJ whole genome shotgun (WGS) entry which is preliminary data.</text>
</comment>
<feature type="domain" description="Fungal lipase-type" evidence="6">
    <location>
        <begin position="101"/>
        <end position="234"/>
    </location>
</feature>
<dbReference type="PANTHER" id="PTHR45856">
    <property type="entry name" value="ALPHA/BETA-HYDROLASES SUPERFAMILY PROTEIN"/>
    <property type="match status" value="1"/>
</dbReference>
<dbReference type="EMBL" id="VDMD01000033">
    <property type="protein sequence ID" value="TRM58758.1"/>
    <property type="molecule type" value="Genomic_DNA"/>
</dbReference>
<evidence type="ECO:0000313" key="7">
    <source>
        <dbReference type="EMBL" id="TRM58758.1"/>
    </source>
</evidence>
<dbReference type="InterPro" id="IPR051218">
    <property type="entry name" value="Sec_MonoDiacylglyc_Lipase"/>
</dbReference>
<comment type="catalytic activity">
    <reaction evidence="3">
        <text>a diacylglycerol + H2O = a monoacylglycerol + a fatty acid + H(+)</text>
        <dbReference type="Rhea" id="RHEA:32731"/>
        <dbReference type="ChEBI" id="CHEBI:15377"/>
        <dbReference type="ChEBI" id="CHEBI:15378"/>
        <dbReference type="ChEBI" id="CHEBI:17408"/>
        <dbReference type="ChEBI" id="CHEBI:18035"/>
        <dbReference type="ChEBI" id="CHEBI:28868"/>
    </reaction>
</comment>
<comment type="similarity">
    <text evidence="2">Belongs to the AB hydrolase superfamily. Lipase family. Class 3 subfamily.</text>
</comment>
<dbReference type="AlphaFoldDB" id="A0A550C1X9"/>
<evidence type="ECO:0000256" key="1">
    <source>
        <dbReference type="ARBA" id="ARBA00023157"/>
    </source>
</evidence>
<dbReference type="PANTHER" id="PTHR45856:SF25">
    <property type="entry name" value="FUNGAL LIPASE-LIKE DOMAIN-CONTAINING PROTEIN"/>
    <property type="match status" value="1"/>
</dbReference>
<dbReference type="SUPFAM" id="SSF53474">
    <property type="entry name" value="alpha/beta-Hydrolases"/>
    <property type="match status" value="1"/>
</dbReference>
<keyword evidence="8" id="KW-1185">Reference proteome</keyword>
<dbReference type="Gene3D" id="3.40.50.1820">
    <property type="entry name" value="alpha/beta hydrolase"/>
    <property type="match status" value="1"/>
</dbReference>
<dbReference type="InterPro" id="IPR029058">
    <property type="entry name" value="AB_hydrolase_fold"/>
</dbReference>
<sequence>MVSAAVVSLLLASLSPLASALVIRQTITELSDAEVAMFAPYSSFAAAAYCLPSETVTWSCGSLCDANADFVPVATGGDGSSVQFWYVGYSPSLSKIIVGHQGAYLRSAVLTDADFFLDELDEAMFPGLGALGVKVHNGFAEEHAKTAESVLAAVKTAMSTYGTSAITTVGHSLGAALSQIEAAYLSLQLAEASVNVIGYGMPRVGNQAWANFLDATLSVRHVNNKQDVVPILPGRGLGFHHPSGEIHIDDSDEWLSCPGQDNTSDQCSTGDVGNIFEGNTDDHAGPYNGVIIHSDCPA</sequence>
<dbReference type="CDD" id="cd00519">
    <property type="entry name" value="Lipase_3"/>
    <property type="match status" value="1"/>
</dbReference>
<evidence type="ECO:0000259" key="6">
    <source>
        <dbReference type="Pfam" id="PF01764"/>
    </source>
</evidence>
<dbReference type="Proteomes" id="UP000320762">
    <property type="component" value="Unassembled WGS sequence"/>
</dbReference>
<gene>
    <name evidence="7" type="ORF">BD626DRAFT_610997</name>
</gene>
<proteinExistence type="inferred from homology"/>
<dbReference type="GO" id="GO:0006629">
    <property type="term" value="P:lipid metabolic process"/>
    <property type="evidence" value="ECO:0007669"/>
    <property type="project" value="InterPro"/>
</dbReference>
<keyword evidence="1" id="KW-1015">Disulfide bond</keyword>
<accession>A0A550C1X9</accession>
<organism evidence="7 8">
    <name type="scientific">Schizophyllum amplum</name>
    <dbReference type="NCBI Taxonomy" id="97359"/>
    <lineage>
        <taxon>Eukaryota</taxon>
        <taxon>Fungi</taxon>
        <taxon>Dikarya</taxon>
        <taxon>Basidiomycota</taxon>
        <taxon>Agaricomycotina</taxon>
        <taxon>Agaricomycetes</taxon>
        <taxon>Agaricomycetidae</taxon>
        <taxon>Agaricales</taxon>
        <taxon>Schizophyllaceae</taxon>
        <taxon>Schizophyllum</taxon>
    </lineage>
</organism>
<evidence type="ECO:0000256" key="5">
    <source>
        <dbReference type="SAM" id="SignalP"/>
    </source>
</evidence>
<keyword evidence="5" id="KW-0732">Signal</keyword>
<evidence type="ECO:0000256" key="2">
    <source>
        <dbReference type="ARBA" id="ARBA00043996"/>
    </source>
</evidence>